<organism evidence="2 3">
    <name type="scientific">Lederbergia galactosidilytica</name>
    <dbReference type="NCBI Taxonomy" id="217031"/>
    <lineage>
        <taxon>Bacteria</taxon>
        <taxon>Bacillati</taxon>
        <taxon>Bacillota</taxon>
        <taxon>Bacilli</taxon>
        <taxon>Bacillales</taxon>
        <taxon>Bacillaceae</taxon>
        <taxon>Lederbergia</taxon>
    </lineage>
</organism>
<feature type="domain" description="CYTH" evidence="1">
    <location>
        <begin position="2"/>
        <end position="192"/>
    </location>
</feature>
<dbReference type="PROSITE" id="PS51707">
    <property type="entry name" value="CYTH"/>
    <property type="match status" value="1"/>
</dbReference>
<dbReference type="InterPro" id="IPR009195">
    <property type="entry name" value="Uncharacterised_YjbK"/>
</dbReference>
<gene>
    <name evidence="2" type="ORF">ABB05_18625</name>
</gene>
<dbReference type="RefSeq" id="WP_057982264.1">
    <property type="nucleotide sequence ID" value="NZ_LDJR01000059.1"/>
</dbReference>
<dbReference type="Pfam" id="PF01928">
    <property type="entry name" value="CYTH"/>
    <property type="match status" value="1"/>
</dbReference>
<dbReference type="AlphaFoldDB" id="A0A177ZJE5"/>
<accession>A0A177ZJE5</accession>
<evidence type="ECO:0000313" key="2">
    <source>
        <dbReference type="EMBL" id="OAK67723.1"/>
    </source>
</evidence>
<dbReference type="PIRSF" id="PIRSF012526">
    <property type="entry name" value="CYTH_UCP012526"/>
    <property type="match status" value="1"/>
</dbReference>
<evidence type="ECO:0000313" key="3">
    <source>
        <dbReference type="Proteomes" id="UP000077881"/>
    </source>
</evidence>
<keyword evidence="3" id="KW-1185">Reference proteome</keyword>
<dbReference type="CDD" id="cd07762">
    <property type="entry name" value="CYTH-like_Pase_1"/>
    <property type="match status" value="1"/>
</dbReference>
<dbReference type="SUPFAM" id="SSF55154">
    <property type="entry name" value="CYTH-like phosphatases"/>
    <property type="match status" value="1"/>
</dbReference>
<proteinExistence type="predicted"/>
<dbReference type="EMBL" id="LDJR01000059">
    <property type="protein sequence ID" value="OAK67723.1"/>
    <property type="molecule type" value="Genomic_DNA"/>
</dbReference>
<sequence length="199" mass="23267">MSEEIEREFKNIITKDEFNLLLNTFHISIQDFVTQKNHYFDTQYFTLKEKSAALRIRELPGYYELTLKRKSTDGVIETNQIIDHKEVDFLLTNNILPIGEVNNTLIKLGVPVQDLVYFGSLTTDRAELEYKGGKLVFDHSHYLGIEDYELEYEVTDWELGKSIFTNLLNRLNISPRPTDTKVGRLYHAKLDIMKQSNKE</sequence>
<name>A0A177ZJE5_9BACI</name>
<reference evidence="2 3" key="1">
    <citation type="submission" date="2015-05" db="EMBL/GenBank/DDBJ databases">
        <title>Comparison of genome.</title>
        <authorList>
            <person name="Zheng Z."/>
            <person name="Sun M."/>
        </authorList>
    </citation>
    <scope>NUCLEOTIDE SEQUENCE [LARGE SCALE GENOMIC DNA]</scope>
    <source>
        <strain evidence="2 3">G25-74</strain>
    </source>
</reference>
<dbReference type="Gene3D" id="2.40.320.10">
    <property type="entry name" value="Hypothetical Protein Pfu-838710-001"/>
    <property type="match status" value="1"/>
</dbReference>
<dbReference type="PATRIC" id="fig|217031.6.peg.4038"/>
<evidence type="ECO:0000259" key="1">
    <source>
        <dbReference type="PROSITE" id="PS51707"/>
    </source>
</evidence>
<dbReference type="SMART" id="SM01118">
    <property type="entry name" value="CYTH"/>
    <property type="match status" value="1"/>
</dbReference>
<dbReference type="STRING" id="217031.ABB05_18625"/>
<dbReference type="InterPro" id="IPR033469">
    <property type="entry name" value="CYTH-like_dom_sf"/>
</dbReference>
<dbReference type="OrthoDB" id="384378at2"/>
<dbReference type="Proteomes" id="UP000077881">
    <property type="component" value="Unassembled WGS sequence"/>
</dbReference>
<protein>
    <recommendedName>
        <fullName evidence="1">CYTH domain-containing protein</fullName>
    </recommendedName>
</protein>
<dbReference type="InterPro" id="IPR023577">
    <property type="entry name" value="CYTH_domain"/>
</dbReference>
<comment type="caution">
    <text evidence="2">The sequence shown here is derived from an EMBL/GenBank/DDBJ whole genome shotgun (WGS) entry which is preliminary data.</text>
</comment>